<dbReference type="InterPro" id="IPR032675">
    <property type="entry name" value="LRR_dom_sf"/>
</dbReference>
<dbReference type="EMBL" id="JAYKXP010000068">
    <property type="protein sequence ID" value="KAK7032052.1"/>
    <property type="molecule type" value="Genomic_DNA"/>
</dbReference>
<proteinExistence type="predicted"/>
<accession>A0AAW0BZ75</accession>
<dbReference type="SUPFAM" id="SSF52047">
    <property type="entry name" value="RNI-like"/>
    <property type="match status" value="1"/>
</dbReference>
<comment type="caution">
    <text evidence="1">The sequence shown here is derived from an EMBL/GenBank/DDBJ whole genome shotgun (WGS) entry which is preliminary data.</text>
</comment>
<organism evidence="1 2">
    <name type="scientific">Paramarasmius palmivorus</name>
    <dbReference type="NCBI Taxonomy" id="297713"/>
    <lineage>
        <taxon>Eukaryota</taxon>
        <taxon>Fungi</taxon>
        <taxon>Dikarya</taxon>
        <taxon>Basidiomycota</taxon>
        <taxon>Agaricomycotina</taxon>
        <taxon>Agaricomycetes</taxon>
        <taxon>Agaricomycetidae</taxon>
        <taxon>Agaricales</taxon>
        <taxon>Marasmiineae</taxon>
        <taxon>Marasmiaceae</taxon>
        <taxon>Paramarasmius</taxon>
    </lineage>
</organism>
<protein>
    <submittedName>
        <fullName evidence="1">Uncharacterized protein</fullName>
    </submittedName>
</protein>
<dbReference type="Proteomes" id="UP001383192">
    <property type="component" value="Unassembled WGS sequence"/>
</dbReference>
<name>A0AAW0BZ75_9AGAR</name>
<dbReference type="AlphaFoldDB" id="A0AAW0BZ75"/>
<keyword evidence="2" id="KW-1185">Reference proteome</keyword>
<sequence>MARAMLDRSKGAPLTLHFRDFPQVRFLEQSWAVILEAFANHLSHITSIDMSFNDFQARQLLSVMTQPAPLLTHLALDRTDKSGAPLKSIHLTGVNLPLESPLYQNVTHLTLRTATPEFQHLYSTRQWIRLLRDMSGLKRLHLEDVLPHPDSAVPELKDPVHLAHLEYVYFSSTIPQITNFLRYIALPYHTEVRLCNCRFAATTSVGRVDELALLRPVLAEIVGTKQGPTGSLRLSNKNQCSCCDSELLSFEVLTSSTTESEHDHSQYLTGHHYYQHVRPRLYLELALREEVDLDIDTLIREVSRSFSLGHLHTLGLEIQDEYISVETLREFFGSLPRLKDLTITENMIYTFVQLIIFSTHIWNSGSGQDSNEPGQSGPKFALPETLRIHDTDFTDFRSSTQWRILTLMPRLYQDPELPLPKFIFSQCILYGQQVTYLRENSMVLEEGCRVVEADEARWEEYNEEVDWSILFGEDVEQI</sequence>
<reference evidence="1 2" key="1">
    <citation type="submission" date="2024-01" db="EMBL/GenBank/DDBJ databases">
        <title>A draft genome for a cacao thread blight-causing isolate of Paramarasmius palmivorus.</title>
        <authorList>
            <person name="Baruah I.K."/>
            <person name="Bukari Y."/>
            <person name="Amoako-Attah I."/>
            <person name="Meinhardt L.W."/>
            <person name="Bailey B.A."/>
            <person name="Cohen S.P."/>
        </authorList>
    </citation>
    <scope>NUCLEOTIDE SEQUENCE [LARGE SCALE GENOMIC DNA]</scope>
    <source>
        <strain evidence="1 2">GH-12</strain>
    </source>
</reference>
<evidence type="ECO:0000313" key="2">
    <source>
        <dbReference type="Proteomes" id="UP001383192"/>
    </source>
</evidence>
<dbReference type="Gene3D" id="3.80.10.10">
    <property type="entry name" value="Ribonuclease Inhibitor"/>
    <property type="match status" value="1"/>
</dbReference>
<gene>
    <name evidence="1" type="ORF">VNI00_013421</name>
</gene>
<evidence type="ECO:0000313" key="1">
    <source>
        <dbReference type="EMBL" id="KAK7032052.1"/>
    </source>
</evidence>